<dbReference type="GO" id="GO:0046394">
    <property type="term" value="P:carboxylic acid biosynthetic process"/>
    <property type="evidence" value="ECO:0007669"/>
    <property type="project" value="UniProtKB-ARBA"/>
</dbReference>
<comment type="subunit">
    <text evidence="3">Homodimer.</text>
</comment>
<dbReference type="Gene3D" id="3.20.10.10">
    <property type="entry name" value="D-amino Acid Aminotransferase, subunit A, domain 2"/>
    <property type="match status" value="1"/>
</dbReference>
<dbReference type="AlphaFoldDB" id="A0AAN0YPS8"/>
<dbReference type="GeneID" id="56926619"/>
<comment type="cofactor">
    <cofactor evidence="1">
        <name>pyridoxal 5'-phosphate</name>
        <dbReference type="ChEBI" id="CHEBI:597326"/>
    </cofactor>
</comment>
<dbReference type="EC" id="2.6.1.21" evidence="4"/>
<comment type="similarity">
    <text evidence="2">Belongs to the class-IV pyridoxal-phosphate-dependent aminotransferase family.</text>
</comment>
<dbReference type="GO" id="GO:0046416">
    <property type="term" value="P:D-amino acid metabolic process"/>
    <property type="evidence" value="ECO:0007669"/>
    <property type="project" value="InterPro"/>
</dbReference>
<dbReference type="SUPFAM" id="SSF56752">
    <property type="entry name" value="D-aminoacid aminotransferase-like PLP-dependent enzymes"/>
    <property type="match status" value="1"/>
</dbReference>
<evidence type="ECO:0000256" key="1">
    <source>
        <dbReference type="ARBA" id="ARBA00001933"/>
    </source>
</evidence>
<dbReference type="InterPro" id="IPR043132">
    <property type="entry name" value="BCAT-like_C"/>
</dbReference>
<evidence type="ECO:0000256" key="5">
    <source>
        <dbReference type="ARBA" id="ARBA00021779"/>
    </source>
</evidence>
<name>A0AAN0YPS8_PARTM</name>
<dbReference type="InterPro" id="IPR043131">
    <property type="entry name" value="BCAT-like_N"/>
</dbReference>
<dbReference type="InterPro" id="IPR050571">
    <property type="entry name" value="Class-IV_PLP-Dep_Aminotrnsfr"/>
</dbReference>
<dbReference type="GO" id="GO:0008652">
    <property type="term" value="P:amino acid biosynthetic process"/>
    <property type="evidence" value="ECO:0007669"/>
    <property type="project" value="UniProtKB-ARBA"/>
</dbReference>
<dbReference type="PANTHER" id="PTHR42743">
    <property type="entry name" value="AMINO-ACID AMINOTRANSFERASE"/>
    <property type="match status" value="1"/>
</dbReference>
<keyword evidence="8" id="KW-0663">Pyridoxal phosphate</keyword>
<sequence length="285" mass="32130">MDILLNDSIISREDLTIDLEDRGYQFGDGIYEVVRIYERQLFEWEAHAKRLEYSAKELMISLPVRIEELYQNLLKLIKKSSVSVGYVYIQVTRGTAPRAHGFPENCKPNLIAYAREMARPLMKMKNGVRAVTADDIRWLRVDIKSLNLLGNVLAKQKAIEAKAEEAILIRNGIVTEGSSSNVFAIREGKCFTHPANHYILNGITRQLVLRLLNEIGVAVEEIPITKEELFEMDEIFITSTIHEICPVIEIDGVKIGNGAPGVLTGKLQSLFDKLIFPASSIHYSS</sequence>
<dbReference type="KEGG" id="ptl:AOT13_14350"/>
<keyword evidence="6" id="KW-0032">Aminotransferase</keyword>
<comment type="catalytic activity">
    <reaction evidence="12">
        <text>D-alanine + 2-oxoglutarate = D-glutamate + pyruvate</text>
        <dbReference type="Rhea" id="RHEA:15869"/>
        <dbReference type="ChEBI" id="CHEBI:15361"/>
        <dbReference type="ChEBI" id="CHEBI:16810"/>
        <dbReference type="ChEBI" id="CHEBI:29986"/>
        <dbReference type="ChEBI" id="CHEBI:57416"/>
        <dbReference type="EC" id="2.6.1.21"/>
    </reaction>
</comment>
<dbReference type="GO" id="GO:0047810">
    <property type="term" value="F:D-alanine-2-oxoglutarate aminotransferase activity"/>
    <property type="evidence" value="ECO:0007669"/>
    <property type="project" value="UniProtKB-EC"/>
</dbReference>
<keyword evidence="14" id="KW-1185">Reference proteome</keyword>
<evidence type="ECO:0000256" key="7">
    <source>
        <dbReference type="ARBA" id="ARBA00022679"/>
    </source>
</evidence>
<keyword evidence="7" id="KW-0808">Transferase</keyword>
<protein>
    <recommendedName>
        <fullName evidence="5">D-alanine aminotransferase</fullName>
        <ecNumber evidence="4">2.6.1.21</ecNumber>
    </recommendedName>
    <alternativeName>
        <fullName evidence="11">D-amino acid aminotransferase</fullName>
    </alternativeName>
    <alternativeName>
        <fullName evidence="9">D-amino acid transaminase</fullName>
    </alternativeName>
    <alternativeName>
        <fullName evidence="10">D-aspartate aminotransferase</fullName>
    </alternativeName>
</protein>
<dbReference type="Proteomes" id="UP000093052">
    <property type="component" value="Chromosome"/>
</dbReference>
<dbReference type="NCBIfam" id="TIGR01121">
    <property type="entry name" value="D_amino_aminoT"/>
    <property type="match status" value="1"/>
</dbReference>
<dbReference type="GO" id="GO:0005829">
    <property type="term" value="C:cytosol"/>
    <property type="evidence" value="ECO:0007669"/>
    <property type="project" value="TreeGrafter"/>
</dbReference>
<evidence type="ECO:0000256" key="12">
    <source>
        <dbReference type="ARBA" id="ARBA00047911"/>
    </source>
</evidence>
<dbReference type="PANTHER" id="PTHR42743:SF10">
    <property type="entry name" value="D-ALANINE AMINOTRANSFERASE"/>
    <property type="match status" value="1"/>
</dbReference>
<evidence type="ECO:0000256" key="11">
    <source>
        <dbReference type="ARBA" id="ARBA00033391"/>
    </source>
</evidence>
<organism evidence="13 14">
    <name type="scientific">Parageobacillus thermoglucosidasius</name>
    <name type="common">Geobacillus thermoglucosidasius</name>
    <dbReference type="NCBI Taxonomy" id="1426"/>
    <lineage>
        <taxon>Bacteria</taxon>
        <taxon>Bacillati</taxon>
        <taxon>Bacillota</taxon>
        <taxon>Bacilli</taxon>
        <taxon>Bacillales</taxon>
        <taxon>Anoxybacillaceae</taxon>
        <taxon>Parageobacillus</taxon>
    </lineage>
</organism>
<evidence type="ECO:0000256" key="3">
    <source>
        <dbReference type="ARBA" id="ARBA00011738"/>
    </source>
</evidence>
<evidence type="ECO:0000256" key="8">
    <source>
        <dbReference type="ARBA" id="ARBA00022898"/>
    </source>
</evidence>
<gene>
    <name evidence="13" type="ORF">BCV53_14375</name>
</gene>
<dbReference type="InterPro" id="IPR036038">
    <property type="entry name" value="Aminotransferase-like"/>
</dbReference>
<dbReference type="GO" id="GO:0030170">
    <property type="term" value="F:pyridoxal phosphate binding"/>
    <property type="evidence" value="ECO:0007669"/>
    <property type="project" value="InterPro"/>
</dbReference>
<evidence type="ECO:0000256" key="10">
    <source>
        <dbReference type="ARBA" id="ARBA00033316"/>
    </source>
</evidence>
<dbReference type="EMBL" id="CP016622">
    <property type="protein sequence ID" value="ANZ31175.1"/>
    <property type="molecule type" value="Genomic_DNA"/>
</dbReference>
<dbReference type="CDD" id="cd01558">
    <property type="entry name" value="D-AAT_like"/>
    <property type="match status" value="1"/>
</dbReference>
<evidence type="ECO:0000256" key="6">
    <source>
        <dbReference type="ARBA" id="ARBA00022576"/>
    </source>
</evidence>
<evidence type="ECO:0000256" key="9">
    <source>
        <dbReference type="ARBA" id="ARBA00030138"/>
    </source>
</evidence>
<evidence type="ECO:0000256" key="2">
    <source>
        <dbReference type="ARBA" id="ARBA00009320"/>
    </source>
</evidence>
<dbReference type="RefSeq" id="WP_042383786.1">
    <property type="nucleotide sequence ID" value="NZ_AP025621.1"/>
</dbReference>
<dbReference type="Pfam" id="PF01063">
    <property type="entry name" value="Aminotran_4"/>
    <property type="match status" value="1"/>
</dbReference>
<evidence type="ECO:0000313" key="14">
    <source>
        <dbReference type="Proteomes" id="UP000093052"/>
    </source>
</evidence>
<dbReference type="FunFam" id="3.20.10.10:FF:000002">
    <property type="entry name" value="D-alanine aminotransferase"/>
    <property type="match status" value="1"/>
</dbReference>
<evidence type="ECO:0000313" key="13">
    <source>
        <dbReference type="EMBL" id="ANZ31175.1"/>
    </source>
</evidence>
<accession>A0AAN0YPS8</accession>
<dbReference type="InterPro" id="IPR001544">
    <property type="entry name" value="Aminotrans_IV"/>
</dbReference>
<dbReference type="Gene3D" id="3.30.470.10">
    <property type="match status" value="1"/>
</dbReference>
<proteinExistence type="inferred from homology"/>
<evidence type="ECO:0000256" key="4">
    <source>
        <dbReference type="ARBA" id="ARBA00012874"/>
    </source>
</evidence>
<dbReference type="InterPro" id="IPR005784">
    <property type="entry name" value="D_amino_transT"/>
</dbReference>
<reference evidence="14" key="1">
    <citation type="journal article" date="2016" name="Genome Announc.">
        <title>Complete Genome Sequence of Geobacillus thermoglucosidasius NCIMB 11955, the Progenitor of a Bioethanol Production Strain.</title>
        <authorList>
            <person name="Sheng L."/>
            <person name="Zhang Y."/>
            <person name="Minton N.P."/>
        </authorList>
    </citation>
    <scope>NUCLEOTIDE SEQUENCE [LARGE SCALE GENOMIC DNA]</scope>
    <source>
        <strain evidence="14">NCIMB 11955</strain>
    </source>
</reference>